<keyword evidence="4 5" id="KW-0472">Membrane</keyword>
<dbReference type="Gene3D" id="1.20.1540.10">
    <property type="entry name" value="Rhomboid-like"/>
    <property type="match status" value="1"/>
</dbReference>
<keyword evidence="7" id="KW-0378">Hydrolase</keyword>
<dbReference type="InterPro" id="IPR022764">
    <property type="entry name" value="Peptidase_S54_rhomboid_dom"/>
</dbReference>
<evidence type="ECO:0000256" key="1">
    <source>
        <dbReference type="ARBA" id="ARBA00004141"/>
    </source>
</evidence>
<dbReference type="KEGG" id="vck:PG915_05055"/>
<feature type="transmembrane region" description="Helical" evidence="5">
    <location>
        <begin position="159"/>
        <end position="178"/>
    </location>
</feature>
<gene>
    <name evidence="7" type="primary">rrtA</name>
    <name evidence="7" type="ORF">PG915_05055</name>
</gene>
<accession>A0AAU8BKL1</accession>
<dbReference type="AlphaFoldDB" id="A0AAU8BKL1"/>
<dbReference type="PANTHER" id="PTHR43731">
    <property type="entry name" value="RHOMBOID PROTEASE"/>
    <property type="match status" value="1"/>
</dbReference>
<evidence type="ECO:0000313" key="7">
    <source>
        <dbReference type="EMBL" id="XCD16905.1"/>
    </source>
</evidence>
<reference evidence="7" key="1">
    <citation type="submission" date="2023-01" db="EMBL/GenBank/DDBJ databases">
        <title>Vibrio sp. CB1-14 genome sequencing.</title>
        <authorList>
            <person name="Otstavnykh N."/>
            <person name="Isaeva M."/>
            <person name="Meleshko D."/>
        </authorList>
    </citation>
    <scope>NUCLEOTIDE SEQUENCE</scope>
    <source>
        <strain evidence="7">CB1-14</strain>
    </source>
</reference>
<feature type="transmembrane region" description="Helical" evidence="5">
    <location>
        <begin position="128"/>
        <end position="153"/>
    </location>
</feature>
<sequence length="185" mass="20238">MDTSFVIRLSLFSLLCALLQIPALQNWVEWNKLAIYSGQWWRIVTGNFSHTNLAHLGMNLAALWVICYLFRPNWRLLMSVTLFSAAVIGTGLLLSSLSYYLGLSGILHAIFAFWALKESLESRKSSWLLVIGGGVKVGWELYFGGSAATSALIEANVAVQAHAIGLAAGFGLALLYHYRSAAVKG</sequence>
<dbReference type="SUPFAM" id="SSF144091">
    <property type="entry name" value="Rhomboid-like"/>
    <property type="match status" value="1"/>
</dbReference>
<dbReference type="Pfam" id="PF01694">
    <property type="entry name" value="Rhomboid"/>
    <property type="match status" value="1"/>
</dbReference>
<evidence type="ECO:0000259" key="6">
    <source>
        <dbReference type="Pfam" id="PF01694"/>
    </source>
</evidence>
<dbReference type="GO" id="GO:0004252">
    <property type="term" value="F:serine-type endopeptidase activity"/>
    <property type="evidence" value="ECO:0007669"/>
    <property type="project" value="InterPro"/>
</dbReference>
<dbReference type="EMBL" id="CP115920">
    <property type="protein sequence ID" value="XCD16905.1"/>
    <property type="molecule type" value="Genomic_DNA"/>
</dbReference>
<comment type="subcellular location">
    <subcellularLocation>
        <location evidence="1">Membrane</location>
        <topology evidence="1">Multi-pass membrane protein</topology>
    </subcellularLocation>
</comment>
<evidence type="ECO:0000256" key="3">
    <source>
        <dbReference type="ARBA" id="ARBA00022989"/>
    </source>
</evidence>
<name>A0AAU8BKL1_9VIBR</name>
<dbReference type="NCBIfam" id="TIGR03902">
    <property type="entry name" value="rhom_GG_sort"/>
    <property type="match status" value="1"/>
</dbReference>
<evidence type="ECO:0000256" key="2">
    <source>
        <dbReference type="ARBA" id="ARBA00022692"/>
    </source>
</evidence>
<dbReference type="RefSeq" id="WP_353498129.1">
    <property type="nucleotide sequence ID" value="NZ_CP115920.1"/>
</dbReference>
<organism evidence="7">
    <name type="scientific">Vibrio chaetopteri</name>
    <dbReference type="NCBI Taxonomy" id="3016528"/>
    <lineage>
        <taxon>Bacteria</taxon>
        <taxon>Pseudomonadati</taxon>
        <taxon>Pseudomonadota</taxon>
        <taxon>Gammaproteobacteria</taxon>
        <taxon>Vibrionales</taxon>
        <taxon>Vibrionaceae</taxon>
        <taxon>Vibrio</taxon>
    </lineage>
</organism>
<feature type="transmembrane region" description="Helical" evidence="5">
    <location>
        <begin position="47"/>
        <end position="69"/>
    </location>
</feature>
<dbReference type="InterPro" id="IPR023826">
    <property type="entry name" value="Rhom-like_SP_proteobac"/>
</dbReference>
<keyword evidence="3 5" id="KW-1133">Transmembrane helix</keyword>
<protein>
    <submittedName>
        <fullName evidence="7">Rhombosortase</fullName>
        <ecNumber evidence="7">3.4.21.-</ecNumber>
    </submittedName>
</protein>
<dbReference type="EC" id="3.4.21.-" evidence="7"/>
<feature type="domain" description="Peptidase S54 rhomboid" evidence="6">
    <location>
        <begin position="38"/>
        <end position="178"/>
    </location>
</feature>
<evidence type="ECO:0000256" key="5">
    <source>
        <dbReference type="SAM" id="Phobius"/>
    </source>
</evidence>
<dbReference type="InterPro" id="IPR050925">
    <property type="entry name" value="Rhomboid_protease_S54"/>
</dbReference>
<keyword evidence="2 5" id="KW-0812">Transmembrane</keyword>
<dbReference type="GO" id="GO:0016020">
    <property type="term" value="C:membrane"/>
    <property type="evidence" value="ECO:0007669"/>
    <property type="project" value="UniProtKB-SubCell"/>
</dbReference>
<dbReference type="InterPro" id="IPR035952">
    <property type="entry name" value="Rhomboid-like_sf"/>
</dbReference>
<proteinExistence type="predicted"/>
<dbReference type="PANTHER" id="PTHR43731:SF16">
    <property type="entry name" value="RHOMBOSORTASE"/>
    <property type="match status" value="1"/>
</dbReference>
<evidence type="ECO:0000256" key="4">
    <source>
        <dbReference type="ARBA" id="ARBA00023136"/>
    </source>
</evidence>